<comment type="caution">
    <text evidence="2">The sequence shown here is derived from an EMBL/GenBank/DDBJ whole genome shotgun (WGS) entry which is preliminary data.</text>
</comment>
<keyword evidence="3" id="KW-1185">Reference proteome</keyword>
<evidence type="ECO:0000256" key="1">
    <source>
        <dbReference type="SAM" id="Phobius"/>
    </source>
</evidence>
<protein>
    <submittedName>
        <fullName evidence="2">Uncharacterized protein</fullName>
    </submittedName>
</protein>
<evidence type="ECO:0000313" key="2">
    <source>
        <dbReference type="EMBL" id="GBF96444.1"/>
    </source>
</evidence>
<sequence length="316" mass="30265">MTVAASAPRSRWGLLALNAVFSIGLIVSISIWYAFMSEAVTGTAAIAATLSMPPPPAAAAAPAALAATLAAALAVAAGCVAAPAAAAARGARGGTAAAAPSRRAAGAAAAAGAALLAVWLVAASAVTLLWAGSALVTANSTGDAAVTLRSVDPALKLMIYQATGGSVNPRKDGFMLSIASATPGAPARQANIGMSACNLLCPFFSRAMLAQPSDCLCDEGVMRRVQAQAGAMAARSLVPAAACGFAALLCAGGLLAAACAALGGGGGGAAAAAAAEPAAPGTPSSEGGCPVKAELRVLSGAGKDSFFSTRDQDSAV</sequence>
<feature type="transmembrane region" description="Helical" evidence="1">
    <location>
        <begin position="59"/>
        <end position="86"/>
    </location>
</feature>
<dbReference type="AlphaFoldDB" id="A0A2V0P9B0"/>
<name>A0A2V0P9B0_9CHLO</name>
<dbReference type="Proteomes" id="UP000247498">
    <property type="component" value="Unassembled WGS sequence"/>
</dbReference>
<organism evidence="2 3">
    <name type="scientific">Raphidocelis subcapitata</name>
    <dbReference type="NCBI Taxonomy" id="307507"/>
    <lineage>
        <taxon>Eukaryota</taxon>
        <taxon>Viridiplantae</taxon>
        <taxon>Chlorophyta</taxon>
        <taxon>core chlorophytes</taxon>
        <taxon>Chlorophyceae</taxon>
        <taxon>CS clade</taxon>
        <taxon>Sphaeropleales</taxon>
        <taxon>Selenastraceae</taxon>
        <taxon>Raphidocelis</taxon>
    </lineage>
</organism>
<feature type="transmembrane region" description="Helical" evidence="1">
    <location>
        <begin position="107"/>
        <end position="131"/>
    </location>
</feature>
<evidence type="ECO:0000313" key="3">
    <source>
        <dbReference type="Proteomes" id="UP000247498"/>
    </source>
</evidence>
<proteinExistence type="predicted"/>
<dbReference type="EMBL" id="BDRX01000080">
    <property type="protein sequence ID" value="GBF96444.1"/>
    <property type="molecule type" value="Genomic_DNA"/>
</dbReference>
<gene>
    <name evidence="2" type="ORF">Rsub_09243</name>
</gene>
<dbReference type="InParanoid" id="A0A2V0P9B0"/>
<keyword evidence="1" id="KW-0812">Transmembrane</keyword>
<keyword evidence="1" id="KW-1133">Transmembrane helix</keyword>
<reference evidence="2 3" key="1">
    <citation type="journal article" date="2018" name="Sci. Rep.">
        <title>Raphidocelis subcapitata (=Pseudokirchneriella subcapitata) provides an insight into genome evolution and environmental adaptations in the Sphaeropleales.</title>
        <authorList>
            <person name="Suzuki S."/>
            <person name="Yamaguchi H."/>
            <person name="Nakajima N."/>
            <person name="Kawachi M."/>
        </authorList>
    </citation>
    <scope>NUCLEOTIDE SEQUENCE [LARGE SCALE GENOMIC DNA]</scope>
    <source>
        <strain evidence="2 3">NIES-35</strain>
    </source>
</reference>
<keyword evidence="1" id="KW-0472">Membrane</keyword>
<dbReference type="OrthoDB" id="546881at2759"/>
<feature type="transmembrane region" description="Helical" evidence="1">
    <location>
        <begin position="12"/>
        <end position="35"/>
    </location>
</feature>
<accession>A0A2V0P9B0</accession>